<feature type="transmembrane region" description="Helical" evidence="4">
    <location>
        <begin position="28"/>
        <end position="48"/>
    </location>
</feature>
<dbReference type="EMBL" id="QUBQ01000001">
    <property type="protein sequence ID" value="REK76425.1"/>
    <property type="molecule type" value="Genomic_DNA"/>
</dbReference>
<keyword evidence="3" id="KW-0443">Lipid metabolism</keyword>
<gene>
    <name evidence="5" type="ORF">DX130_05125</name>
</gene>
<evidence type="ECO:0000313" key="5">
    <source>
        <dbReference type="EMBL" id="REK76425.1"/>
    </source>
</evidence>
<dbReference type="GO" id="GO:0003847">
    <property type="term" value="F:1-alkyl-2-acetylglycerophosphocholine esterase activity"/>
    <property type="evidence" value="ECO:0007669"/>
    <property type="project" value="TreeGrafter"/>
</dbReference>
<dbReference type="OrthoDB" id="9814760at2"/>
<feature type="transmembrane region" description="Helical" evidence="4">
    <location>
        <begin position="6"/>
        <end position="21"/>
    </location>
</feature>
<dbReference type="GO" id="GO:0016042">
    <property type="term" value="P:lipid catabolic process"/>
    <property type="evidence" value="ECO:0007669"/>
    <property type="project" value="UniProtKB-KW"/>
</dbReference>
<comment type="caution">
    <text evidence="5">The sequence shown here is derived from an EMBL/GenBank/DDBJ whole genome shotgun (WGS) entry which is preliminary data.</text>
</comment>
<evidence type="ECO:0000256" key="3">
    <source>
        <dbReference type="ARBA" id="ARBA00023098"/>
    </source>
</evidence>
<keyword evidence="4" id="KW-0812">Transmembrane</keyword>
<keyword evidence="4" id="KW-0472">Membrane</keyword>
<feature type="transmembrane region" description="Helical" evidence="4">
    <location>
        <begin position="84"/>
        <end position="106"/>
    </location>
</feature>
<sequence>MYNLLCIIILLLSCVSLFGYLKRTTRKMMVSLNVLLVFLSVLSLVMYGVRLTLAPLYGLIVLSLFLFVVSLVNKQSTRRKNKLLAVLTVGLTVVFSLGTGVSLYIFPQFSLANPSGPHGIGELSLSLEDTLREEPYTSVTGDSRKMMLQIWYPTAKDTSSKKEHYPYEVGDALNSVLQLPQSLFSYFKKIPTHIVHAASVMTAKHKYPVILFSPGNGSTRFQNLSLVEELVSNGYVVMGMDHPYTSSDLTYPDGTVAVRSEGKLESIPEEYLFETEVDIRAKDMAFVIGQLRSKADSLAGIQSILQEMDMDNIGVVGHSYGGATIAQVMAEDRNIKAGISYDGGLWGSPASEGIQQPFLYMSASKTLDYMNSTKASDELQKQFVKSVLQNLYSTEQASGKDFHFALFEDYNHYSFTDIPFIVPVFSSGSDTTQMTNEVSLAFFDQYLKGESVDFRDLLIADHNVKLMSVDDVLK</sequence>
<keyword evidence="4" id="KW-1133">Transmembrane helix</keyword>
<dbReference type="AlphaFoldDB" id="A0A371PKF8"/>
<feature type="transmembrane region" description="Helical" evidence="4">
    <location>
        <begin position="54"/>
        <end position="72"/>
    </location>
</feature>
<keyword evidence="6" id="KW-1185">Reference proteome</keyword>
<dbReference type="InterPro" id="IPR029058">
    <property type="entry name" value="AB_hydrolase_fold"/>
</dbReference>
<protein>
    <recommendedName>
        <fullName evidence="7">Alpha/beta fold hydrolase</fullName>
    </recommendedName>
</protein>
<keyword evidence="1" id="KW-0378">Hydrolase</keyword>
<evidence type="ECO:0000256" key="1">
    <source>
        <dbReference type="ARBA" id="ARBA00022801"/>
    </source>
</evidence>
<proteinExistence type="predicted"/>
<organism evidence="5 6">
    <name type="scientific">Paenibacillus paeoniae</name>
    <dbReference type="NCBI Taxonomy" id="2292705"/>
    <lineage>
        <taxon>Bacteria</taxon>
        <taxon>Bacillati</taxon>
        <taxon>Bacillota</taxon>
        <taxon>Bacilli</taxon>
        <taxon>Bacillales</taxon>
        <taxon>Paenibacillaceae</taxon>
        <taxon>Paenibacillus</taxon>
    </lineage>
</organism>
<accession>A0A371PKF8</accession>
<dbReference type="PANTHER" id="PTHR10272">
    <property type="entry name" value="PLATELET-ACTIVATING FACTOR ACETYLHYDROLASE"/>
    <property type="match status" value="1"/>
</dbReference>
<name>A0A371PKF8_9BACL</name>
<dbReference type="PANTHER" id="PTHR10272:SF0">
    <property type="entry name" value="PLATELET-ACTIVATING FACTOR ACETYLHYDROLASE"/>
    <property type="match status" value="1"/>
</dbReference>
<evidence type="ECO:0000256" key="2">
    <source>
        <dbReference type="ARBA" id="ARBA00022963"/>
    </source>
</evidence>
<evidence type="ECO:0008006" key="7">
    <source>
        <dbReference type="Google" id="ProtNLM"/>
    </source>
</evidence>
<keyword evidence="2" id="KW-0442">Lipid degradation</keyword>
<evidence type="ECO:0000256" key="4">
    <source>
        <dbReference type="SAM" id="Phobius"/>
    </source>
</evidence>
<reference evidence="5 6" key="1">
    <citation type="submission" date="2018-08" db="EMBL/GenBank/DDBJ databases">
        <title>Paenibacillus sp. M4BSY-1, whole genome shotgun sequence.</title>
        <authorList>
            <person name="Tuo L."/>
        </authorList>
    </citation>
    <scope>NUCLEOTIDE SEQUENCE [LARGE SCALE GENOMIC DNA]</scope>
    <source>
        <strain evidence="5 6">M4BSY-1</strain>
    </source>
</reference>
<dbReference type="Proteomes" id="UP000261905">
    <property type="component" value="Unassembled WGS sequence"/>
</dbReference>
<dbReference type="Gene3D" id="3.40.50.1820">
    <property type="entry name" value="alpha/beta hydrolase"/>
    <property type="match status" value="1"/>
</dbReference>
<dbReference type="SUPFAM" id="SSF53474">
    <property type="entry name" value="alpha/beta-Hydrolases"/>
    <property type="match status" value="1"/>
</dbReference>
<dbReference type="Pfam" id="PF03403">
    <property type="entry name" value="PAF-AH_p_II"/>
    <property type="match status" value="1"/>
</dbReference>
<evidence type="ECO:0000313" key="6">
    <source>
        <dbReference type="Proteomes" id="UP000261905"/>
    </source>
</evidence>